<dbReference type="RefSeq" id="WP_197643814.1">
    <property type="nucleotide sequence ID" value="NZ_JAEACP010000010.1"/>
</dbReference>
<name>A0ABV7E200_9RHOB</name>
<sequence length="223" mass="22909">MPSRLPLPPIDAAPIKDVARSLRFAVEQGGRSLKKGLPLEALPEPAARLADAALATARRLGDRAGSLAHVLLDGDDTPPPLSHPEEAEAEARFAAAAHDGLRAALKRLGAESCLVGEAAAAAAWRRATRASGGSDGATAAALYLALLDPPAIREVVWPEGATPPAEAGRVVVFAVLLAMLADPAGYRDLIPAATDLALALAGDLSAADAPALHALFDEFRNHV</sequence>
<dbReference type="EMBL" id="JBHRSM010000054">
    <property type="protein sequence ID" value="MFC3088661.1"/>
    <property type="molecule type" value="Genomic_DNA"/>
</dbReference>
<comment type="caution">
    <text evidence="1">The sequence shown here is derived from an EMBL/GenBank/DDBJ whole genome shotgun (WGS) entry which is preliminary data.</text>
</comment>
<evidence type="ECO:0000313" key="2">
    <source>
        <dbReference type="Proteomes" id="UP001595445"/>
    </source>
</evidence>
<proteinExistence type="predicted"/>
<protein>
    <submittedName>
        <fullName evidence="1">Uncharacterized protein</fullName>
    </submittedName>
</protein>
<reference evidence="2" key="1">
    <citation type="journal article" date="2019" name="Int. J. Syst. Evol. Microbiol.">
        <title>The Global Catalogue of Microorganisms (GCM) 10K type strain sequencing project: providing services to taxonomists for standard genome sequencing and annotation.</title>
        <authorList>
            <consortium name="The Broad Institute Genomics Platform"/>
            <consortium name="The Broad Institute Genome Sequencing Center for Infectious Disease"/>
            <person name="Wu L."/>
            <person name="Ma J."/>
        </authorList>
    </citation>
    <scope>NUCLEOTIDE SEQUENCE [LARGE SCALE GENOMIC DNA]</scope>
    <source>
        <strain evidence="2">KCTC 62102</strain>
    </source>
</reference>
<dbReference type="Proteomes" id="UP001595445">
    <property type="component" value="Unassembled WGS sequence"/>
</dbReference>
<accession>A0ABV7E200</accession>
<organism evidence="1 2">
    <name type="scientific">Tabrizicola soli</name>
    <dbReference type="NCBI Taxonomy" id="2185115"/>
    <lineage>
        <taxon>Bacteria</taxon>
        <taxon>Pseudomonadati</taxon>
        <taxon>Pseudomonadota</taxon>
        <taxon>Alphaproteobacteria</taxon>
        <taxon>Rhodobacterales</taxon>
        <taxon>Paracoccaceae</taxon>
        <taxon>Tabrizicola</taxon>
    </lineage>
</organism>
<gene>
    <name evidence="1" type="ORF">ACFOD6_21685</name>
</gene>
<keyword evidence="2" id="KW-1185">Reference proteome</keyword>
<evidence type="ECO:0000313" key="1">
    <source>
        <dbReference type="EMBL" id="MFC3088661.1"/>
    </source>
</evidence>